<dbReference type="RefSeq" id="WP_191193907.1">
    <property type="nucleotide sequence ID" value="NZ_JACXYZ010000001.1"/>
</dbReference>
<comment type="function">
    <text evidence="11">Part of the high-affinity ATP-driven potassium transport (or Kdp) system, which catalyzes the hydrolysis of ATP coupled with the electrogenic transport of potassium into the cytoplasm. This subunit acts as a catalytic chaperone that increases the ATP-binding affinity of the ATP-hydrolyzing subunit KdpB by the formation of a transient KdpB/KdpC/ATP ternary complex.</text>
</comment>
<evidence type="ECO:0000313" key="13">
    <source>
        <dbReference type="Proteomes" id="UP000618818"/>
    </source>
</evidence>
<dbReference type="Proteomes" id="UP000618818">
    <property type="component" value="Unassembled WGS sequence"/>
</dbReference>
<evidence type="ECO:0000256" key="10">
    <source>
        <dbReference type="ARBA" id="ARBA00023136"/>
    </source>
</evidence>
<dbReference type="PANTHER" id="PTHR30042:SF2">
    <property type="entry name" value="POTASSIUM-TRANSPORTING ATPASE KDPC SUBUNIT"/>
    <property type="match status" value="1"/>
</dbReference>
<keyword evidence="5 11" id="KW-0547">Nucleotide-binding</keyword>
<dbReference type="PANTHER" id="PTHR30042">
    <property type="entry name" value="POTASSIUM-TRANSPORTING ATPASE C CHAIN"/>
    <property type="match status" value="1"/>
</dbReference>
<name>A0ABR8N7I4_9ACTN</name>
<gene>
    <name evidence="11 12" type="primary">kdpC</name>
    <name evidence="12" type="ORF">IEZ26_05705</name>
</gene>
<accession>A0ABR8N7I4</accession>
<evidence type="ECO:0000256" key="2">
    <source>
        <dbReference type="ARBA" id="ARBA00022475"/>
    </source>
</evidence>
<dbReference type="InterPro" id="IPR003820">
    <property type="entry name" value="KdpC"/>
</dbReference>
<keyword evidence="6 11" id="KW-0067">ATP-binding</keyword>
<dbReference type="PIRSF" id="PIRSF001296">
    <property type="entry name" value="K_ATPase_KdpC"/>
    <property type="match status" value="1"/>
</dbReference>
<keyword evidence="8 11" id="KW-1133">Transmembrane helix</keyword>
<evidence type="ECO:0000256" key="7">
    <source>
        <dbReference type="ARBA" id="ARBA00022958"/>
    </source>
</evidence>
<evidence type="ECO:0000256" key="9">
    <source>
        <dbReference type="ARBA" id="ARBA00023065"/>
    </source>
</evidence>
<keyword evidence="2 11" id="KW-1003">Cell membrane</keyword>
<keyword evidence="9 11" id="KW-0406">Ion transport</keyword>
<dbReference type="HAMAP" id="MF_00276">
    <property type="entry name" value="KdpC"/>
    <property type="match status" value="1"/>
</dbReference>
<evidence type="ECO:0000256" key="3">
    <source>
        <dbReference type="ARBA" id="ARBA00022538"/>
    </source>
</evidence>
<evidence type="ECO:0000256" key="4">
    <source>
        <dbReference type="ARBA" id="ARBA00022692"/>
    </source>
</evidence>
<dbReference type="NCBIfam" id="TIGR00681">
    <property type="entry name" value="kdpC"/>
    <property type="match status" value="1"/>
</dbReference>
<comment type="caution">
    <text evidence="12">The sequence shown here is derived from an EMBL/GenBank/DDBJ whole genome shotgun (WGS) entry which is preliminary data.</text>
</comment>
<sequence>MTHLLADLYRQSLAGLRLLLVMTVLLGVGYPAAVWAAGQSFGDRADGQPVRLDGSVVGSRLIGQDFDGDQWFHSRPSPNGYDTLASAPSNLGPSSPDLLAAIADRRAEVAAREGVDPADVPPDALTGSGSGLDPHISPAYAELQVARVAAANGLSAGAVERLVAEHTDGRSLGFLGEPGVDVLELNLAVRTAASGPGGD</sequence>
<evidence type="ECO:0000256" key="11">
    <source>
        <dbReference type="HAMAP-Rule" id="MF_00276"/>
    </source>
</evidence>
<evidence type="ECO:0000313" key="12">
    <source>
        <dbReference type="EMBL" id="MBD3924108.1"/>
    </source>
</evidence>
<evidence type="ECO:0000256" key="8">
    <source>
        <dbReference type="ARBA" id="ARBA00022989"/>
    </source>
</evidence>
<keyword evidence="4 11" id="KW-0812">Transmembrane</keyword>
<keyword evidence="13" id="KW-1185">Reference proteome</keyword>
<dbReference type="EMBL" id="JACXYZ010000001">
    <property type="protein sequence ID" value="MBD3924108.1"/>
    <property type="molecule type" value="Genomic_DNA"/>
</dbReference>
<proteinExistence type="inferred from homology"/>
<reference evidence="12 13" key="1">
    <citation type="submission" date="2020-09" db="EMBL/GenBank/DDBJ databases">
        <title>novel species in genus Nocardioides.</title>
        <authorList>
            <person name="Zhang G."/>
        </authorList>
    </citation>
    <scope>NUCLEOTIDE SEQUENCE [LARGE SCALE GENOMIC DNA]</scope>
    <source>
        <strain evidence="12 13">KCTC 39551</strain>
    </source>
</reference>
<keyword evidence="10 11" id="KW-0472">Membrane</keyword>
<protein>
    <recommendedName>
        <fullName evidence="11">Potassium-transporting ATPase KdpC subunit</fullName>
    </recommendedName>
    <alternativeName>
        <fullName evidence="11">ATP phosphohydrolase [potassium-transporting] C chain</fullName>
    </alternativeName>
    <alternativeName>
        <fullName evidence="11">Potassium-binding and translocating subunit C</fullName>
    </alternativeName>
    <alternativeName>
        <fullName evidence="11">Potassium-translocating ATPase C chain</fullName>
    </alternativeName>
</protein>
<keyword evidence="1 11" id="KW-0813">Transport</keyword>
<keyword evidence="7 11" id="KW-0630">Potassium</keyword>
<evidence type="ECO:0000256" key="1">
    <source>
        <dbReference type="ARBA" id="ARBA00022448"/>
    </source>
</evidence>
<comment type="similarity">
    <text evidence="11">Belongs to the KdpC family.</text>
</comment>
<organism evidence="12 13">
    <name type="scientific">Nocardioides cavernae</name>
    <dbReference type="NCBI Taxonomy" id="1921566"/>
    <lineage>
        <taxon>Bacteria</taxon>
        <taxon>Bacillati</taxon>
        <taxon>Actinomycetota</taxon>
        <taxon>Actinomycetes</taxon>
        <taxon>Propionibacteriales</taxon>
        <taxon>Nocardioidaceae</taxon>
        <taxon>Nocardioides</taxon>
    </lineage>
</organism>
<evidence type="ECO:0000256" key="5">
    <source>
        <dbReference type="ARBA" id="ARBA00022741"/>
    </source>
</evidence>
<keyword evidence="3 11" id="KW-0633">Potassium transport</keyword>
<evidence type="ECO:0000256" key="6">
    <source>
        <dbReference type="ARBA" id="ARBA00022840"/>
    </source>
</evidence>
<comment type="subcellular location">
    <subcellularLocation>
        <location evidence="11">Cell membrane</location>
        <topology evidence="11">Single-pass membrane protein</topology>
    </subcellularLocation>
</comment>
<dbReference type="Pfam" id="PF02669">
    <property type="entry name" value="KdpC"/>
    <property type="match status" value="1"/>
</dbReference>
<dbReference type="NCBIfam" id="NF001454">
    <property type="entry name" value="PRK00315.1"/>
    <property type="match status" value="1"/>
</dbReference>
<comment type="subunit">
    <text evidence="11">The system is composed of three essential subunits: KdpA, KdpB and KdpC.</text>
</comment>